<evidence type="ECO:0000313" key="2">
    <source>
        <dbReference type="Proteomes" id="UP001652583"/>
    </source>
</evidence>
<accession>A0ABM3PXX9</accession>
<reference evidence="3 4" key="1">
    <citation type="submission" date="2025-05" db="UniProtKB">
        <authorList>
            <consortium name="RefSeq"/>
        </authorList>
    </citation>
    <scope>IDENTIFICATION</scope>
    <source>
        <tissue evidence="3 4">Blood</tissue>
    </source>
</reference>
<organism evidence="2 4">
    <name type="scientific">Acinonyx jubatus</name>
    <name type="common">Cheetah</name>
    <dbReference type="NCBI Taxonomy" id="32536"/>
    <lineage>
        <taxon>Eukaryota</taxon>
        <taxon>Metazoa</taxon>
        <taxon>Chordata</taxon>
        <taxon>Craniata</taxon>
        <taxon>Vertebrata</taxon>
        <taxon>Euteleostomi</taxon>
        <taxon>Mammalia</taxon>
        <taxon>Eutheria</taxon>
        <taxon>Laurasiatheria</taxon>
        <taxon>Carnivora</taxon>
        <taxon>Feliformia</taxon>
        <taxon>Felidae</taxon>
        <taxon>Felinae</taxon>
        <taxon>Acinonyx</taxon>
    </lineage>
</organism>
<dbReference type="RefSeq" id="XP_053076533.1">
    <property type="nucleotide sequence ID" value="XM_053220558.1"/>
</dbReference>
<evidence type="ECO:0000256" key="1">
    <source>
        <dbReference type="SAM" id="MobiDB-lite"/>
    </source>
</evidence>
<protein>
    <submittedName>
        <fullName evidence="3 4">Spermatogenesis-associated protein 21-like</fullName>
    </submittedName>
</protein>
<evidence type="ECO:0000313" key="3">
    <source>
        <dbReference type="RefSeq" id="XP_053076533.1"/>
    </source>
</evidence>
<dbReference type="RefSeq" id="XP_053076534.1">
    <property type="nucleotide sequence ID" value="XM_053220559.1"/>
</dbReference>
<evidence type="ECO:0000313" key="4">
    <source>
        <dbReference type="RefSeq" id="XP_053076534.1"/>
    </source>
</evidence>
<feature type="compositionally biased region" description="Basic residues" evidence="1">
    <location>
        <begin position="109"/>
        <end position="125"/>
    </location>
</feature>
<feature type="compositionally biased region" description="Basic and acidic residues" evidence="1">
    <location>
        <begin position="17"/>
        <end position="30"/>
    </location>
</feature>
<feature type="compositionally biased region" description="Pro residues" evidence="1">
    <location>
        <begin position="192"/>
        <end position="209"/>
    </location>
</feature>
<name>A0ABM3PXX9_ACIJB</name>
<dbReference type="GeneID" id="128315109"/>
<gene>
    <name evidence="3 4" type="primary">LOC128315109</name>
</gene>
<dbReference type="Proteomes" id="UP001652583">
    <property type="component" value="Chromosome C2"/>
</dbReference>
<feature type="compositionally biased region" description="Basic residues" evidence="1">
    <location>
        <begin position="56"/>
        <end position="67"/>
    </location>
</feature>
<sequence>MPQDRVTTAERAATRGVDAHPPERDGDTTRGHPHGPQAPTPRRTVATQRSREWTHRRVLARPGRRTPRLSGLSPSRRECAGGRGMRTQRGYSHPRTDARRGPSLQKGTIRQRGHTHWGRKRRPHPQRTGTPTHADTPRAPQLATRGDAHTPTLTTHPRRGCGGPLSPGISAAARQGDTSGSPAARQMCTHRGPPPASLGRGPPPPPPPRALHVSQRAGGSGRQRRRRAYHVGSSAHA</sequence>
<proteinExistence type="predicted"/>
<feature type="region of interest" description="Disordered" evidence="1">
    <location>
        <begin position="1"/>
        <end position="237"/>
    </location>
</feature>
<keyword evidence="2" id="KW-1185">Reference proteome</keyword>